<dbReference type="Gramene" id="KRH37270">
    <property type="protein sequence ID" value="KRH37270"/>
    <property type="gene ID" value="GLYMA_09G055300"/>
</dbReference>
<keyword evidence="2" id="KW-0443">Lipid metabolism</keyword>
<evidence type="ECO:0000256" key="2">
    <source>
        <dbReference type="ARBA" id="ARBA00023098"/>
    </source>
</evidence>
<dbReference type="SUPFAM" id="SSF56024">
    <property type="entry name" value="Phospholipase D/nuclease"/>
    <property type="match status" value="1"/>
</dbReference>
<dbReference type="GO" id="GO:0006629">
    <property type="term" value="P:lipid metabolic process"/>
    <property type="evidence" value="ECO:0007669"/>
    <property type="project" value="UniProtKB-KW"/>
</dbReference>
<organism evidence="4">
    <name type="scientific">Glycine max</name>
    <name type="common">Soybean</name>
    <name type="synonym">Glycine hispida</name>
    <dbReference type="NCBI Taxonomy" id="3847"/>
    <lineage>
        <taxon>Eukaryota</taxon>
        <taxon>Viridiplantae</taxon>
        <taxon>Streptophyta</taxon>
        <taxon>Embryophyta</taxon>
        <taxon>Tracheophyta</taxon>
        <taxon>Spermatophyta</taxon>
        <taxon>Magnoliopsida</taxon>
        <taxon>eudicotyledons</taxon>
        <taxon>Gunneridae</taxon>
        <taxon>Pentapetalae</taxon>
        <taxon>rosids</taxon>
        <taxon>fabids</taxon>
        <taxon>Fabales</taxon>
        <taxon>Fabaceae</taxon>
        <taxon>Papilionoideae</taxon>
        <taxon>50 kb inversion clade</taxon>
        <taxon>NPAAA clade</taxon>
        <taxon>indigoferoid/millettioid clade</taxon>
        <taxon>Phaseoleae</taxon>
        <taxon>Glycine</taxon>
        <taxon>Glycine subgen. Soja</taxon>
    </lineage>
</organism>
<keyword evidence="1" id="KW-0677">Repeat</keyword>
<dbReference type="PANTHER" id="PTHR18896">
    <property type="entry name" value="PHOSPHOLIPASE D"/>
    <property type="match status" value="1"/>
</dbReference>
<keyword evidence="5" id="KW-1185">Reference proteome</keyword>
<reference evidence="3 4" key="1">
    <citation type="journal article" date="2010" name="Nature">
        <title>Genome sequence of the palaeopolyploid soybean.</title>
        <authorList>
            <person name="Schmutz J."/>
            <person name="Cannon S.B."/>
            <person name="Schlueter J."/>
            <person name="Ma J."/>
            <person name="Mitros T."/>
            <person name="Nelson W."/>
            <person name="Hyten D.L."/>
            <person name="Song Q."/>
            <person name="Thelen J.J."/>
            <person name="Cheng J."/>
            <person name="Xu D."/>
            <person name="Hellsten U."/>
            <person name="May G.D."/>
            <person name="Yu Y."/>
            <person name="Sakurai T."/>
            <person name="Umezawa T."/>
            <person name="Bhattacharyya M.K."/>
            <person name="Sandhu D."/>
            <person name="Valliyodan B."/>
            <person name="Lindquist E."/>
            <person name="Peto M."/>
            <person name="Grant D."/>
            <person name="Shu S."/>
            <person name="Goodstein D."/>
            <person name="Barry K."/>
            <person name="Futrell-Griggs M."/>
            <person name="Abernathy B."/>
            <person name="Du J."/>
            <person name="Tian Z."/>
            <person name="Zhu L."/>
            <person name="Gill N."/>
            <person name="Joshi T."/>
            <person name="Libault M."/>
            <person name="Sethuraman A."/>
            <person name="Zhang X.-C."/>
            <person name="Shinozaki K."/>
            <person name="Nguyen H.T."/>
            <person name="Wing R.A."/>
            <person name="Cregan P."/>
            <person name="Specht J."/>
            <person name="Grimwood J."/>
            <person name="Rokhsar D."/>
            <person name="Stacey G."/>
            <person name="Shoemaker R.C."/>
            <person name="Jackson S.A."/>
        </authorList>
    </citation>
    <scope>NUCLEOTIDE SEQUENCE [LARGE SCALE GENOMIC DNA]</scope>
    <source>
        <strain evidence="4">cv. Williams 82</strain>
        <tissue evidence="3">Callus</tissue>
    </source>
</reference>
<name>K7LBY7_SOYBN</name>
<dbReference type="HOGENOM" id="CLU_1059285_0_0_1"/>
<proteinExistence type="predicted"/>
<gene>
    <name evidence="3" type="ORF">GLYMA_09G055300</name>
</gene>
<dbReference type="InParanoid" id="K7LBY7"/>
<evidence type="ECO:0000256" key="1">
    <source>
        <dbReference type="ARBA" id="ARBA00022737"/>
    </source>
</evidence>
<dbReference type="AlphaFoldDB" id="K7LBY7"/>
<dbReference type="EMBL" id="CM000842">
    <property type="protein sequence ID" value="KRH37270.1"/>
    <property type="molecule type" value="Genomic_DNA"/>
</dbReference>
<evidence type="ECO:0000313" key="3">
    <source>
        <dbReference type="EMBL" id="KRH37270.1"/>
    </source>
</evidence>
<accession>K7LBY7</accession>
<dbReference type="SMR" id="K7LBY7"/>
<dbReference type="Proteomes" id="UP000008827">
    <property type="component" value="Chromosome 9"/>
</dbReference>
<dbReference type="STRING" id="3847.K7LBY7"/>
<dbReference type="EnsemblPlants" id="KRH37270">
    <property type="protein sequence ID" value="KRH37270"/>
    <property type="gene ID" value="GLYMA_09G055300"/>
</dbReference>
<dbReference type="InterPro" id="IPR015679">
    <property type="entry name" value="PLipase_D_fam"/>
</dbReference>
<reference evidence="4" key="2">
    <citation type="submission" date="2018-02" db="UniProtKB">
        <authorList>
            <consortium name="EnsemblPlants"/>
        </authorList>
    </citation>
    <scope>IDENTIFICATION</scope>
    <source>
        <strain evidence="4">Williams 82</strain>
    </source>
</reference>
<dbReference type="PANTHER" id="PTHR18896:SF60">
    <property type="entry name" value="PHOSPHOLIPASE D"/>
    <property type="match status" value="1"/>
</dbReference>
<reference evidence="3" key="3">
    <citation type="submission" date="2018-07" db="EMBL/GenBank/DDBJ databases">
        <title>WGS assembly of Glycine max.</title>
        <authorList>
            <person name="Schmutz J."/>
            <person name="Cannon S."/>
            <person name="Schlueter J."/>
            <person name="Ma J."/>
            <person name="Mitros T."/>
            <person name="Nelson W."/>
            <person name="Hyten D."/>
            <person name="Song Q."/>
            <person name="Thelen J."/>
            <person name="Cheng J."/>
            <person name="Xu D."/>
            <person name="Hellsten U."/>
            <person name="May G."/>
            <person name="Yu Y."/>
            <person name="Sakurai T."/>
            <person name="Umezawa T."/>
            <person name="Bhattacharyya M."/>
            <person name="Sandhu D."/>
            <person name="Valliyodan B."/>
            <person name="Lindquist E."/>
            <person name="Peto M."/>
            <person name="Grant D."/>
            <person name="Shu S."/>
            <person name="Goodstein D."/>
            <person name="Barry K."/>
            <person name="Futrell-Griggs M."/>
            <person name="Abernathy B."/>
            <person name="Du J."/>
            <person name="Tian Z."/>
            <person name="Zhu L."/>
            <person name="Gill N."/>
            <person name="Joshi T."/>
            <person name="Libault M."/>
            <person name="Sethuraman A."/>
            <person name="Zhang X."/>
            <person name="Shinozaki K."/>
            <person name="Nguyen H."/>
            <person name="Wing R."/>
            <person name="Cregan P."/>
            <person name="Specht J."/>
            <person name="Grimwood J."/>
            <person name="Rokhsar D."/>
            <person name="Stacey G."/>
            <person name="Shoemaker R."/>
            <person name="Jackson S."/>
        </authorList>
    </citation>
    <scope>NUCLEOTIDE SEQUENCE</scope>
    <source>
        <tissue evidence="3">Callus</tissue>
    </source>
</reference>
<sequence>MYRSRTQTDPDRFVVQDSYFPVWHGGSVMLYQEAHVPDSMLSEVELEDWVVFEHGKCWEDICHAILEAHDLVYIVDWSIYHKVKLVREPTKPLPSSEGLQVLLLVWDDKTSHSKFGINTSGVMQTHDEETRKFFKHSSVRCLRSPRYASSKLSIFKQQACFMLWFSSFPRFCHFFSVVGTLFTHHQKCVIVDTQAHGNNRKITTFIGGLVLCDGRYDTLEHRILRDIDTVYQDDYHKGRENSGFGWREWLWKIHCDITFAEVL</sequence>
<evidence type="ECO:0000313" key="4">
    <source>
        <dbReference type="EnsemblPlants" id="KRH37270"/>
    </source>
</evidence>
<dbReference type="PaxDb" id="3847-GLYMA09G06144.1"/>
<protein>
    <submittedName>
        <fullName evidence="3 4">Uncharacterized protein</fullName>
    </submittedName>
</protein>
<dbReference type="eggNOG" id="KOG1329">
    <property type="taxonomic scope" value="Eukaryota"/>
</dbReference>
<evidence type="ECO:0000313" key="5">
    <source>
        <dbReference type="Proteomes" id="UP000008827"/>
    </source>
</evidence>